<dbReference type="InterPro" id="IPR009057">
    <property type="entry name" value="Homeodomain-like_sf"/>
</dbReference>
<reference evidence="6 7" key="1">
    <citation type="submission" date="2019-06" db="EMBL/GenBank/DDBJ databases">
        <title>Whole genome shotgun sequence of Brevibacillus reuszeri NBRC 15719.</title>
        <authorList>
            <person name="Hosoyama A."/>
            <person name="Uohara A."/>
            <person name="Ohji S."/>
            <person name="Ichikawa N."/>
        </authorList>
    </citation>
    <scope>NUCLEOTIDE SEQUENCE [LARGE SCALE GENOMIC DNA]</scope>
    <source>
        <strain evidence="6 7">NBRC 15719</strain>
    </source>
</reference>
<dbReference type="SUPFAM" id="SSF52096">
    <property type="entry name" value="ClpP/crotonase"/>
    <property type="match status" value="1"/>
</dbReference>
<dbReference type="Gene3D" id="1.10.357.10">
    <property type="entry name" value="Tetracycline Repressor, domain 2"/>
    <property type="match status" value="1"/>
</dbReference>
<dbReference type="InterPro" id="IPR001647">
    <property type="entry name" value="HTH_TetR"/>
</dbReference>
<proteinExistence type="predicted"/>
<gene>
    <name evidence="6" type="ORF">BRE01_34960</name>
</gene>
<name>A0ABQ0TPT7_9BACL</name>
<evidence type="ECO:0000256" key="1">
    <source>
        <dbReference type="ARBA" id="ARBA00023015"/>
    </source>
</evidence>
<evidence type="ECO:0000313" key="6">
    <source>
        <dbReference type="EMBL" id="GED69794.1"/>
    </source>
</evidence>
<keyword evidence="7" id="KW-1185">Reference proteome</keyword>
<evidence type="ECO:0000313" key="7">
    <source>
        <dbReference type="Proteomes" id="UP000319578"/>
    </source>
</evidence>
<dbReference type="SUPFAM" id="SSF48498">
    <property type="entry name" value="Tetracyclin repressor-like, C-terminal domain"/>
    <property type="match status" value="1"/>
</dbReference>
<dbReference type="PROSITE" id="PS50977">
    <property type="entry name" value="HTH_TETR_2"/>
    <property type="match status" value="1"/>
</dbReference>
<dbReference type="InterPro" id="IPR036271">
    <property type="entry name" value="Tet_transcr_reg_TetR-rel_C_sf"/>
</dbReference>
<evidence type="ECO:0000256" key="4">
    <source>
        <dbReference type="PROSITE-ProRule" id="PRU00335"/>
    </source>
</evidence>
<evidence type="ECO:0000259" key="5">
    <source>
        <dbReference type="PROSITE" id="PS50977"/>
    </source>
</evidence>
<feature type="domain" description="HTH tetR-type" evidence="5">
    <location>
        <begin position="262"/>
        <end position="320"/>
    </location>
</feature>
<dbReference type="Gene3D" id="3.90.226.10">
    <property type="entry name" value="2-enoyl-CoA Hydratase, Chain A, domain 1"/>
    <property type="match status" value="1"/>
</dbReference>
<dbReference type="PANTHER" id="PTHR11941">
    <property type="entry name" value="ENOYL-COA HYDRATASE-RELATED"/>
    <property type="match status" value="1"/>
</dbReference>
<dbReference type="CDD" id="cd06558">
    <property type="entry name" value="crotonase-like"/>
    <property type="match status" value="1"/>
</dbReference>
<dbReference type="Gene3D" id="1.10.10.60">
    <property type="entry name" value="Homeodomain-like"/>
    <property type="match status" value="1"/>
</dbReference>
<evidence type="ECO:0000256" key="3">
    <source>
        <dbReference type="ARBA" id="ARBA00023163"/>
    </source>
</evidence>
<dbReference type="Proteomes" id="UP000319578">
    <property type="component" value="Unassembled WGS sequence"/>
</dbReference>
<dbReference type="Pfam" id="PF16925">
    <property type="entry name" value="TetR_C_13"/>
    <property type="match status" value="1"/>
</dbReference>
<keyword evidence="1" id="KW-0805">Transcription regulation</keyword>
<keyword evidence="2 4" id="KW-0238">DNA-binding</keyword>
<dbReference type="Pfam" id="PF00378">
    <property type="entry name" value="ECH_1"/>
    <property type="match status" value="1"/>
</dbReference>
<dbReference type="InterPro" id="IPR001753">
    <property type="entry name" value="Enoyl-CoA_hydra/iso"/>
</dbReference>
<accession>A0ABQ0TPT7</accession>
<comment type="caution">
    <text evidence="6">The sequence shown here is derived from an EMBL/GenBank/DDBJ whole genome shotgun (WGS) entry which is preliminary data.</text>
</comment>
<dbReference type="PANTHER" id="PTHR11941:SF54">
    <property type="entry name" value="ENOYL-COA HYDRATASE, MITOCHONDRIAL"/>
    <property type="match status" value="1"/>
</dbReference>
<dbReference type="InterPro" id="IPR011075">
    <property type="entry name" value="TetR_C"/>
</dbReference>
<dbReference type="RefSeq" id="WP_084765980.1">
    <property type="nucleotide sequence ID" value="NZ_BJON01000014.1"/>
</dbReference>
<dbReference type="Pfam" id="PF00440">
    <property type="entry name" value="TetR_N"/>
    <property type="match status" value="1"/>
</dbReference>
<dbReference type="InterPro" id="IPR029045">
    <property type="entry name" value="ClpP/crotonase-like_dom_sf"/>
</dbReference>
<evidence type="ECO:0000256" key="2">
    <source>
        <dbReference type="ARBA" id="ARBA00023125"/>
    </source>
</evidence>
<organism evidence="6 7">
    <name type="scientific">Brevibacillus reuszeri</name>
    <dbReference type="NCBI Taxonomy" id="54915"/>
    <lineage>
        <taxon>Bacteria</taxon>
        <taxon>Bacillati</taxon>
        <taxon>Bacillota</taxon>
        <taxon>Bacilli</taxon>
        <taxon>Bacillales</taxon>
        <taxon>Paenibacillaceae</taxon>
        <taxon>Brevibacillus</taxon>
    </lineage>
</organism>
<feature type="DNA-binding region" description="H-T-H motif" evidence="4">
    <location>
        <begin position="283"/>
        <end position="302"/>
    </location>
</feature>
<dbReference type="EMBL" id="BJON01000014">
    <property type="protein sequence ID" value="GED69794.1"/>
    <property type="molecule type" value="Genomic_DNA"/>
</dbReference>
<keyword evidence="3" id="KW-0804">Transcription</keyword>
<protein>
    <recommendedName>
        <fullName evidence="5">HTH tetR-type domain-containing protein</fullName>
    </recommendedName>
</protein>
<sequence>MKNMKDLILYSQDEGIAKITLNRPETLNALNLELLLSLSETLDKVKVDQNVKAVIITGAGEKIFSVGADIKLLHSLTPLEVRDLAKLAVEITHKIESLGKVVVAAINGTALGGGLEIAEACMLRIAASHAELGHPEVRIGAVAGFGGTTRLPRLIGKGRAAELLLTGNSINAEQAYNMGLVNKVVEPGKLLIEAENIIRGILSQSPMAVKLTWEALHHGLNLTLEESAQLDANYFGLVASTEDFKIGTKSFIDKTTPVYSKITNKEHVIQVAAQLFLKNGNTSMDEVMKISKVSKSNIYYHFKNKEELQLAVVKYWTILYETSLIEALKQDYRPVRERLSDFTDLLLGGVIERNGVGTCPFISLYIQSSEQSSEVKDAITLFFREIEPIVIKIFKQGKDNNEFNKTVHPRQMALLFLSTLEGSLILGEMMKDPLLIKQTIDNFFLLLD</sequence>
<dbReference type="SUPFAM" id="SSF46689">
    <property type="entry name" value="Homeodomain-like"/>
    <property type="match status" value="1"/>
</dbReference>